<protein>
    <submittedName>
        <fullName evidence="2">Uncharacterized protein</fullName>
    </submittedName>
</protein>
<name>A0A9W7DWX6_9STRA</name>
<accession>A0A9W7DWX6</accession>
<feature type="region of interest" description="Disordered" evidence="1">
    <location>
        <begin position="59"/>
        <end position="123"/>
    </location>
</feature>
<evidence type="ECO:0000313" key="3">
    <source>
        <dbReference type="Proteomes" id="UP001165082"/>
    </source>
</evidence>
<dbReference type="Proteomes" id="UP001165082">
    <property type="component" value="Unassembled WGS sequence"/>
</dbReference>
<keyword evidence="3" id="KW-1185">Reference proteome</keyword>
<evidence type="ECO:0000256" key="1">
    <source>
        <dbReference type="SAM" id="MobiDB-lite"/>
    </source>
</evidence>
<proteinExistence type="predicted"/>
<organism evidence="2 3">
    <name type="scientific">Triparma retinervis</name>
    <dbReference type="NCBI Taxonomy" id="2557542"/>
    <lineage>
        <taxon>Eukaryota</taxon>
        <taxon>Sar</taxon>
        <taxon>Stramenopiles</taxon>
        <taxon>Ochrophyta</taxon>
        <taxon>Bolidophyceae</taxon>
        <taxon>Parmales</taxon>
        <taxon>Triparmaceae</taxon>
        <taxon>Triparma</taxon>
    </lineage>
</organism>
<dbReference type="AlphaFoldDB" id="A0A9W7DWX6"/>
<comment type="caution">
    <text evidence="2">The sequence shown here is derived from an EMBL/GenBank/DDBJ whole genome shotgun (WGS) entry which is preliminary data.</text>
</comment>
<evidence type="ECO:0000313" key="2">
    <source>
        <dbReference type="EMBL" id="GMH59464.1"/>
    </source>
</evidence>
<reference evidence="2" key="1">
    <citation type="submission" date="2022-07" db="EMBL/GenBank/DDBJ databases">
        <title>Genome analysis of Parmales, a sister group of diatoms, reveals the evolutionary specialization of diatoms from phago-mixotrophs to photoautotrophs.</title>
        <authorList>
            <person name="Ban H."/>
            <person name="Sato S."/>
            <person name="Yoshikawa S."/>
            <person name="Kazumasa Y."/>
            <person name="Nakamura Y."/>
            <person name="Ichinomiya M."/>
            <person name="Saitoh K."/>
            <person name="Sato N."/>
            <person name="Blanc-Mathieu R."/>
            <person name="Endo H."/>
            <person name="Kuwata A."/>
            <person name="Ogata H."/>
        </authorList>
    </citation>
    <scope>NUCLEOTIDE SEQUENCE</scope>
</reference>
<gene>
    <name evidence="2" type="ORF">TrRE_jg2275</name>
</gene>
<sequence>MKAVCGPRAKHNWRLMGADSVQDAKGAFKNMFKRRIGTLIVREQSKRIRTWIQQEIADTSGGPRFGERARAQTAPAREDQADYAQAYVQFTRGPREQNRGGGRNGNRNRGGSGNGNGNGNGNG</sequence>
<feature type="compositionally biased region" description="Basic and acidic residues" evidence="1">
    <location>
        <begin position="65"/>
        <end position="80"/>
    </location>
</feature>
<feature type="compositionally biased region" description="Gly residues" evidence="1">
    <location>
        <begin position="99"/>
        <end position="123"/>
    </location>
</feature>
<dbReference type="EMBL" id="BRXZ01005055">
    <property type="protein sequence ID" value="GMH59464.1"/>
    <property type="molecule type" value="Genomic_DNA"/>
</dbReference>